<dbReference type="Gene3D" id="3.30.565.10">
    <property type="entry name" value="Histidine kinase-like ATPase, C-terminal domain"/>
    <property type="match status" value="1"/>
</dbReference>
<keyword evidence="6" id="KW-0808">Transferase</keyword>
<accession>A0A6I2GL06</accession>
<evidence type="ECO:0000256" key="1">
    <source>
        <dbReference type="ARBA" id="ARBA00000085"/>
    </source>
</evidence>
<feature type="transmembrane region" description="Helical" evidence="14">
    <location>
        <begin position="101"/>
        <end position="121"/>
    </location>
</feature>
<evidence type="ECO:0000259" key="15">
    <source>
        <dbReference type="Pfam" id="PF02518"/>
    </source>
</evidence>
<name>A0A6I2GL06_9LACT</name>
<feature type="transmembrane region" description="Helical" evidence="14">
    <location>
        <begin position="133"/>
        <end position="151"/>
    </location>
</feature>
<evidence type="ECO:0000256" key="12">
    <source>
        <dbReference type="ARBA" id="ARBA00023012"/>
    </source>
</evidence>
<reference evidence="18 19" key="1">
    <citation type="submission" date="2019-11" db="EMBL/GenBank/DDBJ databases">
        <title>Characterisation of Fundicoccus ignavus gen. nov. sp. nov., a novel genus of the family Aerococcaceae isolated from bulk tank milk.</title>
        <authorList>
            <person name="Siebert A."/>
            <person name="Huptas C."/>
            <person name="Wenning M."/>
            <person name="Scherer S."/>
            <person name="Doll E.V."/>
        </authorList>
    </citation>
    <scope>NUCLEOTIDE SEQUENCE [LARGE SCALE GENOMIC DNA]</scope>
    <source>
        <strain evidence="18 19">WS4759</strain>
    </source>
</reference>
<feature type="domain" description="Histidine kinase/HSP90-like ATPase" evidence="15">
    <location>
        <begin position="455"/>
        <end position="555"/>
    </location>
</feature>
<evidence type="ECO:0000256" key="8">
    <source>
        <dbReference type="ARBA" id="ARBA00022741"/>
    </source>
</evidence>
<evidence type="ECO:0000256" key="6">
    <source>
        <dbReference type="ARBA" id="ARBA00022679"/>
    </source>
</evidence>
<organism evidence="18 19">
    <name type="scientific">Fundicoccus ignavus</name>
    <dbReference type="NCBI Taxonomy" id="2664442"/>
    <lineage>
        <taxon>Bacteria</taxon>
        <taxon>Bacillati</taxon>
        <taxon>Bacillota</taxon>
        <taxon>Bacilli</taxon>
        <taxon>Lactobacillales</taxon>
        <taxon>Aerococcaceae</taxon>
        <taxon>Fundicoccus</taxon>
    </lineage>
</organism>
<keyword evidence="4" id="KW-1003">Cell membrane</keyword>
<dbReference type="GO" id="GO:0071555">
    <property type="term" value="P:cell wall organization"/>
    <property type="evidence" value="ECO:0007669"/>
    <property type="project" value="InterPro"/>
</dbReference>
<dbReference type="EC" id="2.7.13.3" evidence="3"/>
<dbReference type="InterPro" id="IPR036890">
    <property type="entry name" value="HATPase_C_sf"/>
</dbReference>
<dbReference type="GO" id="GO:0000155">
    <property type="term" value="F:phosphorelay sensor kinase activity"/>
    <property type="evidence" value="ECO:0007669"/>
    <property type="project" value="InterPro"/>
</dbReference>
<evidence type="ECO:0000256" key="4">
    <source>
        <dbReference type="ARBA" id="ARBA00022475"/>
    </source>
</evidence>
<feature type="transmembrane region" description="Helical" evidence="14">
    <location>
        <begin position="20"/>
        <end position="45"/>
    </location>
</feature>
<keyword evidence="11 14" id="KW-1133">Transmembrane helix</keyword>
<evidence type="ECO:0000313" key="18">
    <source>
        <dbReference type="EMBL" id="MRI84285.1"/>
    </source>
</evidence>
<evidence type="ECO:0000256" key="14">
    <source>
        <dbReference type="SAM" id="Phobius"/>
    </source>
</evidence>
<dbReference type="Pfam" id="PF07694">
    <property type="entry name" value="5TM-5TMR_LYT"/>
    <property type="match status" value="1"/>
</dbReference>
<dbReference type="GO" id="GO:0005886">
    <property type="term" value="C:plasma membrane"/>
    <property type="evidence" value="ECO:0007669"/>
    <property type="project" value="UniProtKB-SubCell"/>
</dbReference>
<dbReference type="Proteomes" id="UP000430975">
    <property type="component" value="Unassembled WGS sequence"/>
</dbReference>
<evidence type="ECO:0000256" key="13">
    <source>
        <dbReference type="ARBA" id="ARBA00023136"/>
    </source>
</evidence>
<sequence length="565" mass="62736">MSNRHLKQLLMTRTQLKSIISLIILFAIFAILSNLFGVMISIEQFSFSSALSSLSDEVVIANTRVLSIGISGLVGGPIVGSAVGLLSGVFRYFQGGTDPHIYLISSIIIGVLSGWIGHYFVQRQRFLTPVQGGLIAIGLEIIQMACIGFLSRNQATGWNLVQVIFVPMAVVNSIGTGLFLSIIINALSQEENLRAIQTHDVLQLTKDIFPYFHSGLNRTNAKEISELILKTMKVSAVSVTNRDEILAFTGVGSDHHTVGSDLVTDLSQRVISSGEMWVAHSRSEIGCICEKCPLEGAIVVPLSNGKEVIGTLKYYFTQEDNLTEVEQQWAEGLGEIFSSQIQLGQTEAQQHLLKQAELRTLQGQVNPHFFFNSINTISAIMRFDPDKARRLLLKLSQYFRASLTGNRQALVTVEDELQQVQAYTEIEEARFPGRFDISYDISEDMLNSLIPPFLIQILVENAIHHAFKDREENNQINISLKRLNDKEAIFSVSDNGFGIREDILQNLGKETIVSDLGSGTALENLNQRLLGIYGSQSELKFTSSKEGTVVAVRFKIFESEEEWLE</sequence>
<keyword evidence="12" id="KW-0902">Two-component regulatory system</keyword>
<evidence type="ECO:0000259" key="16">
    <source>
        <dbReference type="Pfam" id="PF06580"/>
    </source>
</evidence>
<evidence type="ECO:0000256" key="11">
    <source>
        <dbReference type="ARBA" id="ARBA00022989"/>
    </source>
</evidence>
<evidence type="ECO:0000256" key="9">
    <source>
        <dbReference type="ARBA" id="ARBA00022777"/>
    </source>
</evidence>
<dbReference type="PANTHER" id="PTHR34220:SF7">
    <property type="entry name" value="SENSOR HISTIDINE KINASE YPDA"/>
    <property type="match status" value="1"/>
</dbReference>
<dbReference type="InterPro" id="IPR029016">
    <property type="entry name" value="GAF-like_dom_sf"/>
</dbReference>
<evidence type="ECO:0000256" key="2">
    <source>
        <dbReference type="ARBA" id="ARBA00004651"/>
    </source>
</evidence>
<dbReference type="Pfam" id="PF02518">
    <property type="entry name" value="HATPase_c"/>
    <property type="match status" value="1"/>
</dbReference>
<keyword evidence="9 18" id="KW-0418">Kinase</keyword>
<evidence type="ECO:0000259" key="17">
    <source>
        <dbReference type="Pfam" id="PF07694"/>
    </source>
</evidence>
<gene>
    <name evidence="18" type="ORF">GIY09_00005</name>
</gene>
<keyword evidence="5" id="KW-0597">Phosphoprotein</keyword>
<keyword evidence="10" id="KW-0067">ATP-binding</keyword>
<dbReference type="Gene3D" id="3.30.450.40">
    <property type="match status" value="1"/>
</dbReference>
<keyword evidence="7 14" id="KW-0812">Transmembrane</keyword>
<feature type="transmembrane region" description="Helical" evidence="14">
    <location>
        <begin position="163"/>
        <end position="187"/>
    </location>
</feature>
<dbReference type="InterPro" id="IPR011620">
    <property type="entry name" value="Sig_transdc_His_kinase_LytS_TM"/>
</dbReference>
<comment type="caution">
    <text evidence="18">The sequence shown here is derived from an EMBL/GenBank/DDBJ whole genome shotgun (WGS) entry which is preliminary data.</text>
</comment>
<comment type="subcellular location">
    <subcellularLocation>
        <location evidence="2">Cell membrane</location>
        <topology evidence="2">Multi-pass membrane protein</topology>
    </subcellularLocation>
</comment>
<proteinExistence type="predicted"/>
<dbReference type="InterPro" id="IPR050640">
    <property type="entry name" value="Bact_2-comp_sensor_kinase"/>
</dbReference>
<dbReference type="GO" id="GO:0005524">
    <property type="term" value="F:ATP binding"/>
    <property type="evidence" value="ECO:0007669"/>
    <property type="project" value="UniProtKB-KW"/>
</dbReference>
<dbReference type="PANTHER" id="PTHR34220">
    <property type="entry name" value="SENSOR HISTIDINE KINASE YPDA"/>
    <property type="match status" value="1"/>
</dbReference>
<keyword evidence="19" id="KW-1185">Reference proteome</keyword>
<evidence type="ECO:0000256" key="10">
    <source>
        <dbReference type="ARBA" id="ARBA00022840"/>
    </source>
</evidence>
<evidence type="ECO:0000256" key="3">
    <source>
        <dbReference type="ARBA" id="ARBA00012438"/>
    </source>
</evidence>
<feature type="domain" description="Signal transduction histidine kinase internal region" evidence="16">
    <location>
        <begin position="356"/>
        <end position="435"/>
    </location>
</feature>
<dbReference type="SUPFAM" id="SSF55781">
    <property type="entry name" value="GAF domain-like"/>
    <property type="match status" value="1"/>
</dbReference>
<evidence type="ECO:0000256" key="5">
    <source>
        <dbReference type="ARBA" id="ARBA00022553"/>
    </source>
</evidence>
<keyword evidence="8" id="KW-0547">Nucleotide-binding</keyword>
<dbReference type="SUPFAM" id="SSF55874">
    <property type="entry name" value="ATPase domain of HSP90 chaperone/DNA topoisomerase II/histidine kinase"/>
    <property type="match status" value="1"/>
</dbReference>
<comment type="catalytic activity">
    <reaction evidence="1">
        <text>ATP + protein L-histidine = ADP + protein N-phospho-L-histidine.</text>
        <dbReference type="EC" id="2.7.13.3"/>
    </reaction>
</comment>
<evidence type="ECO:0000256" key="7">
    <source>
        <dbReference type="ARBA" id="ARBA00022692"/>
    </source>
</evidence>
<dbReference type="EMBL" id="WJQS01000001">
    <property type="protein sequence ID" value="MRI84285.1"/>
    <property type="molecule type" value="Genomic_DNA"/>
</dbReference>
<evidence type="ECO:0000313" key="19">
    <source>
        <dbReference type="Proteomes" id="UP000430975"/>
    </source>
</evidence>
<feature type="domain" description="Signal transduction histidine kinase 5TM receptor LytS transmembrane region" evidence="17">
    <location>
        <begin position="6"/>
        <end position="184"/>
    </location>
</feature>
<protein>
    <recommendedName>
        <fullName evidence="3">histidine kinase</fullName>
        <ecNumber evidence="3">2.7.13.3</ecNumber>
    </recommendedName>
</protein>
<dbReference type="AlphaFoldDB" id="A0A6I2GL06"/>
<dbReference type="InterPro" id="IPR010559">
    <property type="entry name" value="Sig_transdc_His_kin_internal"/>
</dbReference>
<dbReference type="InterPro" id="IPR003594">
    <property type="entry name" value="HATPase_dom"/>
</dbReference>
<dbReference type="Pfam" id="PF06580">
    <property type="entry name" value="His_kinase"/>
    <property type="match status" value="1"/>
</dbReference>
<feature type="transmembrane region" description="Helical" evidence="14">
    <location>
        <begin position="65"/>
        <end position="89"/>
    </location>
</feature>
<keyword evidence="13 14" id="KW-0472">Membrane</keyword>